<gene>
    <name evidence="2" type="ORF">CXF42_09465</name>
</gene>
<dbReference type="EMBL" id="PQNQ01000034">
    <property type="protein sequence ID" value="RRQ02665.1"/>
    <property type="molecule type" value="Genomic_DNA"/>
</dbReference>
<feature type="transmembrane region" description="Helical" evidence="1">
    <location>
        <begin position="9"/>
        <end position="26"/>
    </location>
</feature>
<reference evidence="2 3" key="1">
    <citation type="submission" date="2018-01" db="EMBL/GenBank/DDBJ databases">
        <title>Twenty Corynebacterium bovis Genomes.</title>
        <authorList>
            <person name="Gulvik C.A."/>
        </authorList>
    </citation>
    <scope>NUCLEOTIDE SEQUENCE [LARGE SCALE GENOMIC DNA]</scope>
    <source>
        <strain evidence="2 3">16-2004</strain>
    </source>
</reference>
<protein>
    <submittedName>
        <fullName evidence="2">Uncharacterized protein</fullName>
    </submittedName>
</protein>
<comment type="caution">
    <text evidence="2">The sequence shown here is derived from an EMBL/GenBank/DDBJ whole genome shotgun (WGS) entry which is preliminary data.</text>
</comment>
<sequence>MKSQTTSQHLYSAVLAVVITAVTVPFHPGIPVWAWVLAFIVLFLVAECCQVFLASRSGGEGSGASARQPRLLITFAVCVAIAVVGVAVGYVLT</sequence>
<dbReference type="Proteomes" id="UP000278422">
    <property type="component" value="Unassembled WGS sequence"/>
</dbReference>
<dbReference type="RefSeq" id="WP_125175511.1">
    <property type="nucleotide sequence ID" value="NZ_JBHYBM010000123.1"/>
</dbReference>
<keyword evidence="1" id="KW-0812">Transmembrane</keyword>
<organism evidence="2 3">
    <name type="scientific">Corynebacterium bovis</name>
    <dbReference type="NCBI Taxonomy" id="36808"/>
    <lineage>
        <taxon>Bacteria</taxon>
        <taxon>Bacillati</taxon>
        <taxon>Actinomycetota</taxon>
        <taxon>Actinomycetes</taxon>
        <taxon>Mycobacteriales</taxon>
        <taxon>Corynebacteriaceae</taxon>
        <taxon>Corynebacterium</taxon>
    </lineage>
</organism>
<keyword evidence="1" id="KW-0472">Membrane</keyword>
<keyword evidence="3" id="KW-1185">Reference proteome</keyword>
<dbReference type="AlphaFoldDB" id="A0A3R8PJ75"/>
<evidence type="ECO:0000313" key="3">
    <source>
        <dbReference type="Proteomes" id="UP000278422"/>
    </source>
</evidence>
<evidence type="ECO:0000256" key="1">
    <source>
        <dbReference type="SAM" id="Phobius"/>
    </source>
</evidence>
<keyword evidence="1" id="KW-1133">Transmembrane helix</keyword>
<feature type="transmembrane region" description="Helical" evidence="1">
    <location>
        <begin position="32"/>
        <end position="53"/>
    </location>
</feature>
<feature type="transmembrane region" description="Helical" evidence="1">
    <location>
        <begin position="73"/>
        <end position="92"/>
    </location>
</feature>
<evidence type="ECO:0000313" key="2">
    <source>
        <dbReference type="EMBL" id="RRQ02665.1"/>
    </source>
</evidence>
<accession>A0A3R8PJ75</accession>
<proteinExistence type="predicted"/>
<name>A0A3R8PJ75_9CORY</name>